<keyword evidence="1" id="KW-0285">Flavoprotein</keyword>
<dbReference type="InterPro" id="IPR024674">
    <property type="entry name" value="HpaB/PvcC/4-BUDH_N"/>
</dbReference>
<evidence type="ECO:0000259" key="5">
    <source>
        <dbReference type="Pfam" id="PF03241"/>
    </source>
</evidence>
<dbReference type="Gene3D" id="1.10.3140.10">
    <property type="entry name" value="4-hydroxybutyryl-coa dehydratase, domain 1"/>
    <property type="match status" value="1"/>
</dbReference>
<reference evidence="8" key="1">
    <citation type="submission" date="2016-11" db="EMBL/GenBank/DDBJ databases">
        <authorList>
            <person name="Varghese N."/>
            <person name="Submissions S."/>
        </authorList>
    </citation>
    <scope>NUCLEOTIDE SEQUENCE [LARGE SCALE GENOMIC DNA]</scope>
    <source>
        <strain evidence="8">Sac-22</strain>
    </source>
</reference>
<evidence type="ECO:0000256" key="3">
    <source>
        <dbReference type="ARBA" id="ARBA00023002"/>
    </source>
</evidence>
<feature type="binding site" evidence="4">
    <location>
        <begin position="468"/>
        <end position="471"/>
    </location>
    <ligand>
        <name>FAD</name>
        <dbReference type="ChEBI" id="CHEBI:57692"/>
    </ligand>
</feature>
<dbReference type="RefSeq" id="WP_072782039.1">
    <property type="nucleotide sequence ID" value="NZ_FRCX01000002.1"/>
</dbReference>
<keyword evidence="8" id="KW-1185">Reference proteome</keyword>
<dbReference type="InterPro" id="IPR004925">
    <property type="entry name" value="HpaB/PvcC/4-BUDH"/>
</dbReference>
<dbReference type="STRING" id="551987.SAMN05192549_102273"/>
<dbReference type="Proteomes" id="UP000184339">
    <property type="component" value="Unassembled WGS sequence"/>
</dbReference>
<accession>A0A1M7KY97</accession>
<evidence type="ECO:0000256" key="4">
    <source>
        <dbReference type="PIRSR" id="PIRSR000331-2"/>
    </source>
</evidence>
<evidence type="ECO:0000313" key="8">
    <source>
        <dbReference type="Proteomes" id="UP000184339"/>
    </source>
</evidence>
<keyword evidence="2 4" id="KW-0274">FAD</keyword>
<feature type="binding site" evidence="4">
    <location>
        <position position="210"/>
    </location>
    <ligand>
        <name>FAD</name>
        <dbReference type="ChEBI" id="CHEBI:57692"/>
    </ligand>
</feature>
<dbReference type="PIRSF" id="PIRSF000331">
    <property type="entry name" value="HpaA_HpaB"/>
    <property type="match status" value="1"/>
</dbReference>
<dbReference type="InterPro" id="IPR009100">
    <property type="entry name" value="AcylCoA_DH/oxidase_NM_dom_sf"/>
</dbReference>
<dbReference type="Pfam" id="PF03241">
    <property type="entry name" value="HpaB"/>
    <property type="match status" value="1"/>
</dbReference>
<dbReference type="InterPro" id="IPR024719">
    <property type="entry name" value="HpaB/PvcC/4-BUDH_C"/>
</dbReference>
<dbReference type="SUPFAM" id="SSF47203">
    <property type="entry name" value="Acyl-CoA dehydrogenase C-terminal domain-like"/>
    <property type="match status" value="1"/>
</dbReference>
<dbReference type="InterPro" id="IPR046373">
    <property type="entry name" value="Acyl-CoA_Oxase/DH_mid-dom_sf"/>
</dbReference>
<protein>
    <submittedName>
        <fullName evidence="7">4-hydroxyphenylacetate 3-monooxygenase</fullName>
    </submittedName>
</protein>
<evidence type="ECO:0000256" key="2">
    <source>
        <dbReference type="ARBA" id="ARBA00022827"/>
    </source>
</evidence>
<feature type="binding site" evidence="4">
    <location>
        <begin position="175"/>
        <end position="178"/>
    </location>
    <ligand>
        <name>FAD</name>
        <dbReference type="ChEBI" id="CHEBI:57692"/>
    </ligand>
</feature>
<dbReference type="PANTHER" id="PTHR36117:SF3">
    <property type="entry name" value="4-HYDROXYPHENYLACETATE 3-MONOOXYGENASE-RELATED"/>
    <property type="match status" value="1"/>
</dbReference>
<dbReference type="EMBL" id="FRCX01000002">
    <property type="protein sequence ID" value="SHM70374.1"/>
    <property type="molecule type" value="Genomic_DNA"/>
</dbReference>
<organism evidence="7 8">
    <name type="scientific">Duganella sacchari</name>
    <dbReference type="NCBI Taxonomy" id="551987"/>
    <lineage>
        <taxon>Bacteria</taxon>
        <taxon>Pseudomonadati</taxon>
        <taxon>Pseudomonadota</taxon>
        <taxon>Betaproteobacteria</taxon>
        <taxon>Burkholderiales</taxon>
        <taxon>Oxalobacteraceae</taxon>
        <taxon>Telluria group</taxon>
        <taxon>Duganella</taxon>
    </lineage>
</organism>
<dbReference type="PANTHER" id="PTHR36117">
    <property type="entry name" value="4-HYDROXYPHENYLACETATE 3-MONOOXYGENASE-RELATED"/>
    <property type="match status" value="1"/>
</dbReference>
<name>A0A1M7KY97_9BURK</name>
<keyword evidence="7" id="KW-0503">Monooxygenase</keyword>
<evidence type="ECO:0000313" key="7">
    <source>
        <dbReference type="EMBL" id="SHM70374.1"/>
    </source>
</evidence>
<evidence type="ECO:0000259" key="6">
    <source>
        <dbReference type="Pfam" id="PF11794"/>
    </source>
</evidence>
<feature type="domain" description="HpaB/PvcC/4-BUDH C-terminal" evidence="5">
    <location>
        <begin position="308"/>
        <end position="484"/>
    </location>
</feature>
<dbReference type="AlphaFoldDB" id="A0A1M7KY97"/>
<evidence type="ECO:0000256" key="1">
    <source>
        <dbReference type="ARBA" id="ARBA00022630"/>
    </source>
</evidence>
<sequence length="546" mass="61603">MRNHSNPFTSLDYQLEMRLDHAHGALTGQAYLDSLDDNREVWLDGQRVRVTEHQAYAGLRNEMARLYDLQHSDALREQMTVAVPDASYRISHSYTLPQDDAQLDAKWANSHLWMQNSWGQLPRVPDFMANVVVGLHDYQAELAKVDPQFGANAAHYHAYCARHDLSITHAIGDPQIDRSSGPAESADLALRVIKETPEGVVIRGAKQLATMSPFAHEVLIYMSPTFAMRERPEFVIWCALPMQAPGLRIMCREALARPENSFSHPFASRYDEQDAMLFFDDVFVPRNRIFLLRDSKTAFEGFRRLNAWSLYVGQIRFYHRMRTTLAVAAMVSDSIGVSSFREVQGKLGELTTYVEMARLALLGMQQERSRTAGGLLAPGSTLGPDTFAAQFGTRASEILRELGASGLLMQPSEADLATPELRPLLERYMRGKDIDVDRKSRLFRMAWDLTCDSYGMRQELYERWNRGDLARNRIALFNQFDRSEIGQRILDEISVPAPLPAGRELHAAPIQLDRPLRAAANDIAPALAAHMNPPLSPAIEGNQHEQ</sequence>
<dbReference type="Gene3D" id="2.40.110.10">
    <property type="entry name" value="Butyryl-CoA Dehydrogenase, subunit A, domain 2"/>
    <property type="match status" value="1"/>
</dbReference>
<feature type="binding site" evidence="4">
    <location>
        <begin position="169"/>
        <end position="171"/>
    </location>
    <ligand>
        <name>FAD</name>
        <dbReference type="ChEBI" id="CHEBI:57692"/>
    </ligand>
</feature>
<proteinExistence type="predicted"/>
<feature type="domain" description="HpaB/PvcC/4-BUDH N-terminal" evidence="6">
    <location>
        <begin position="27"/>
        <end position="291"/>
    </location>
</feature>
<dbReference type="Pfam" id="PF11794">
    <property type="entry name" value="HpaB_N"/>
    <property type="match status" value="1"/>
</dbReference>
<keyword evidence="3" id="KW-0560">Oxidoreductase</keyword>
<dbReference type="SUPFAM" id="SSF56645">
    <property type="entry name" value="Acyl-CoA dehydrogenase NM domain-like"/>
    <property type="match status" value="1"/>
</dbReference>
<dbReference type="Gene3D" id="1.20.140.10">
    <property type="entry name" value="Butyryl-CoA Dehydrogenase, subunit A, domain 3"/>
    <property type="match status" value="1"/>
</dbReference>
<gene>
    <name evidence="7" type="ORF">SAMN05192549_102273</name>
</gene>
<dbReference type="GO" id="GO:0016627">
    <property type="term" value="F:oxidoreductase activity, acting on the CH-CH group of donors"/>
    <property type="evidence" value="ECO:0007669"/>
    <property type="project" value="InterPro"/>
</dbReference>
<dbReference type="GO" id="GO:0004497">
    <property type="term" value="F:monooxygenase activity"/>
    <property type="evidence" value="ECO:0007669"/>
    <property type="project" value="UniProtKB-KW"/>
</dbReference>
<dbReference type="InterPro" id="IPR036250">
    <property type="entry name" value="AcylCo_DH-like_C"/>
</dbReference>